<dbReference type="InterPro" id="IPR013767">
    <property type="entry name" value="PAS_fold"/>
</dbReference>
<dbReference type="InterPro" id="IPR003661">
    <property type="entry name" value="HisK_dim/P_dom"/>
</dbReference>
<dbReference type="Pfam" id="PF00989">
    <property type="entry name" value="PAS"/>
    <property type="match status" value="1"/>
</dbReference>
<feature type="domain" description="Histidine kinase" evidence="7">
    <location>
        <begin position="649"/>
        <end position="867"/>
    </location>
</feature>
<dbReference type="Proteomes" id="UP000019402">
    <property type="component" value="Unassembled WGS sequence"/>
</dbReference>
<dbReference type="CDD" id="cd16922">
    <property type="entry name" value="HATPase_EvgS-ArcB-TorS-like"/>
    <property type="match status" value="1"/>
</dbReference>
<dbReference type="PROSITE" id="PS50113">
    <property type="entry name" value="PAC"/>
    <property type="match status" value="1"/>
</dbReference>
<dbReference type="InterPro" id="IPR003594">
    <property type="entry name" value="HATPase_dom"/>
</dbReference>
<dbReference type="SUPFAM" id="SSF55874">
    <property type="entry name" value="ATPase domain of HSP90 chaperone/DNA topoisomerase II/histidine kinase"/>
    <property type="match status" value="1"/>
</dbReference>
<dbReference type="SUPFAM" id="SSF55781">
    <property type="entry name" value="GAF domain-like"/>
    <property type="match status" value="1"/>
</dbReference>
<dbReference type="InterPro" id="IPR005467">
    <property type="entry name" value="His_kinase_dom"/>
</dbReference>
<keyword evidence="3" id="KW-0597">Phosphoprotein</keyword>
<organism evidence="10 11">
    <name type="scientific">Saccharicrinis fermentans DSM 9555 = JCM 21142</name>
    <dbReference type="NCBI Taxonomy" id="869213"/>
    <lineage>
        <taxon>Bacteria</taxon>
        <taxon>Pseudomonadati</taxon>
        <taxon>Bacteroidota</taxon>
        <taxon>Bacteroidia</taxon>
        <taxon>Marinilabiliales</taxon>
        <taxon>Marinilabiliaceae</taxon>
        <taxon>Saccharicrinis</taxon>
    </lineage>
</organism>
<dbReference type="PANTHER" id="PTHR43711:SF31">
    <property type="entry name" value="HISTIDINE KINASE"/>
    <property type="match status" value="1"/>
</dbReference>
<dbReference type="SMART" id="SM00091">
    <property type="entry name" value="PAS"/>
    <property type="match status" value="4"/>
</dbReference>
<dbReference type="RefSeq" id="WP_052522272.1">
    <property type="nucleotide sequence ID" value="NZ_BAMD01000042.1"/>
</dbReference>
<accession>W7Y9V8</accession>
<reference evidence="10 11" key="1">
    <citation type="journal article" date="2014" name="Genome Announc.">
        <title>Draft Genome Sequence of Cytophaga fermentans JCM 21142T, a Facultative Anaerobe Isolated from Marine Mud.</title>
        <authorList>
            <person name="Starns D."/>
            <person name="Oshima K."/>
            <person name="Suda W."/>
            <person name="Iino T."/>
            <person name="Yuki M."/>
            <person name="Inoue J."/>
            <person name="Kitamura K."/>
            <person name="Iida T."/>
            <person name="Darby A."/>
            <person name="Hattori M."/>
            <person name="Ohkuma M."/>
        </authorList>
    </citation>
    <scope>NUCLEOTIDE SEQUENCE [LARGE SCALE GENOMIC DNA]</scope>
    <source>
        <strain evidence="10 11">JCM 21142</strain>
    </source>
</reference>
<dbReference type="Gene3D" id="1.10.287.130">
    <property type="match status" value="1"/>
</dbReference>
<comment type="catalytic activity">
    <reaction evidence="1">
        <text>ATP + protein L-histidine = ADP + protein N-phospho-L-histidine.</text>
        <dbReference type="EC" id="2.7.13.3"/>
    </reaction>
</comment>
<dbReference type="AlphaFoldDB" id="W7Y9V8"/>
<dbReference type="PRINTS" id="PR00344">
    <property type="entry name" value="BCTRLSENSOR"/>
</dbReference>
<dbReference type="InterPro" id="IPR050736">
    <property type="entry name" value="Sensor_HK_Regulatory"/>
</dbReference>
<dbReference type="NCBIfam" id="TIGR00229">
    <property type="entry name" value="sensory_box"/>
    <property type="match status" value="2"/>
</dbReference>
<dbReference type="OrthoDB" id="9796457at2"/>
<dbReference type="CDD" id="cd00130">
    <property type="entry name" value="PAS"/>
    <property type="match status" value="3"/>
</dbReference>
<evidence type="ECO:0000313" key="10">
    <source>
        <dbReference type="EMBL" id="GAF04313.1"/>
    </source>
</evidence>
<feature type="domain" description="PAS" evidence="8">
    <location>
        <begin position="255"/>
        <end position="325"/>
    </location>
</feature>
<dbReference type="InterPro" id="IPR036097">
    <property type="entry name" value="HisK_dim/P_sf"/>
</dbReference>
<dbReference type="InterPro" id="IPR035965">
    <property type="entry name" value="PAS-like_dom_sf"/>
</dbReference>
<dbReference type="InterPro" id="IPR000700">
    <property type="entry name" value="PAS-assoc_C"/>
</dbReference>
<evidence type="ECO:0000259" key="9">
    <source>
        <dbReference type="PROSITE" id="PS50113"/>
    </source>
</evidence>
<evidence type="ECO:0000256" key="2">
    <source>
        <dbReference type="ARBA" id="ARBA00012438"/>
    </source>
</evidence>
<dbReference type="FunFam" id="3.30.565.10:FF:000010">
    <property type="entry name" value="Sensor histidine kinase RcsC"/>
    <property type="match status" value="1"/>
</dbReference>
<evidence type="ECO:0000256" key="5">
    <source>
        <dbReference type="ARBA" id="ARBA00022777"/>
    </source>
</evidence>
<dbReference type="GO" id="GO:0000155">
    <property type="term" value="F:phosphorelay sensor kinase activity"/>
    <property type="evidence" value="ECO:0007669"/>
    <property type="project" value="InterPro"/>
</dbReference>
<dbReference type="Pfam" id="PF00512">
    <property type="entry name" value="HisKA"/>
    <property type="match status" value="1"/>
</dbReference>
<protein>
    <recommendedName>
        <fullName evidence="2">histidine kinase</fullName>
        <ecNumber evidence="2">2.7.13.3</ecNumber>
    </recommendedName>
</protein>
<dbReference type="InterPro" id="IPR000014">
    <property type="entry name" value="PAS"/>
</dbReference>
<comment type="caution">
    <text evidence="10">The sequence shown here is derived from an EMBL/GenBank/DDBJ whole genome shotgun (WGS) entry which is preliminary data.</text>
</comment>
<dbReference type="SMART" id="SM00086">
    <property type="entry name" value="PAC"/>
    <property type="match status" value="2"/>
</dbReference>
<dbReference type="SMART" id="SM00388">
    <property type="entry name" value="HisKA"/>
    <property type="match status" value="1"/>
</dbReference>
<dbReference type="eggNOG" id="COG2205">
    <property type="taxonomic scope" value="Bacteria"/>
</dbReference>
<keyword evidence="6" id="KW-0902">Two-component regulatory system</keyword>
<dbReference type="Gene3D" id="3.30.565.10">
    <property type="entry name" value="Histidine kinase-like ATPase, C-terminal domain"/>
    <property type="match status" value="1"/>
</dbReference>
<evidence type="ECO:0000256" key="1">
    <source>
        <dbReference type="ARBA" id="ARBA00000085"/>
    </source>
</evidence>
<evidence type="ECO:0000259" key="7">
    <source>
        <dbReference type="PROSITE" id="PS50109"/>
    </source>
</evidence>
<feature type="domain" description="PAS" evidence="8">
    <location>
        <begin position="395"/>
        <end position="450"/>
    </location>
</feature>
<sequence>MVLLAELKENSLTAIAYSSPSENNIFYNKNISNSLCKQIIDTSKSQFIDDLQRSDKNETLEAQAGLKCLYGVPVLDEQGNNFACLCMYSKKQSYISDEKKRQLEIIKIQLEEDIIYASKHYQRNTIPRDVLLNEDEKLKYFFRYSPIGIFYFDKNLIITDLNEKFAHILKSDKRALLGLNINKIYDKRVLPALQNALLGIEDEYEGEYLTSTSGNVTNVLLKAAPVFVNKKIAGGIGILQDISIRTKIEKALKSSENKYRDLVEKINDVIFSIDANGICTYISPVIKLLVGYDPQEVIGYSFSDFVCENHRLTFSDALKSVKRGCTVDSEIKIKNKSGDFNWIRSSMRPIYGEDGVFVGIHGIAQDIRETKRIELSLRESEEQFRMVATHISDIIYEWNPHTDELTWYGDPSVILKQLSTINKFSDLKEFIHEEDRPTITQRWENALKDGIAWKNEFKLQSGNHKPIYILGSGLMLFKNDKPHKGFGTLTNVSTEKELVENLKLSNQRLAKNMTKTNSLMSAIPDMMFVFDRNGKITDYQSNDEAELFKKANIFIHKNVNQVLPPDIAQLTLDKIAIVLHNKNIETYKYELQFKNTVQIFESRMVYLDEEHTLAIVRNITTKELAEKELITAKEKAEESDRLKSSFLANMSHEIRTPMNGIIGFSELLSSKTINPAEREYYTSVIIKSGHQLLDIINDVLEISKIETGQIQVNNSVVHVFDVLQTMFSFFNKKALENDIHLRVDIPEDEEKVLVVTDESKLKQILSNLISNAVKFTKGGTICIGYSITDRFIEFFVEDNGIGIAKQEQKKIFERFSQANPQIMRQHGGTGLGLSISQSLVEILGGSIGLDSVPGKGSKFSFTIPYKQPK</sequence>
<dbReference type="eggNOG" id="COG5002">
    <property type="taxonomic scope" value="Bacteria"/>
</dbReference>
<keyword evidence="5 10" id="KW-0418">Kinase</keyword>
<proteinExistence type="predicted"/>
<evidence type="ECO:0000259" key="8">
    <source>
        <dbReference type="PROSITE" id="PS50112"/>
    </source>
</evidence>
<dbReference type="SMART" id="SM00387">
    <property type="entry name" value="HATPase_c"/>
    <property type="match status" value="1"/>
</dbReference>
<dbReference type="PROSITE" id="PS50112">
    <property type="entry name" value="PAS"/>
    <property type="match status" value="2"/>
</dbReference>
<gene>
    <name evidence="10" type="ORF">JCM21142_73014</name>
</gene>
<dbReference type="SUPFAM" id="SSF55785">
    <property type="entry name" value="PYP-like sensor domain (PAS domain)"/>
    <property type="match status" value="4"/>
</dbReference>
<dbReference type="InterPro" id="IPR004358">
    <property type="entry name" value="Sig_transdc_His_kin-like_C"/>
</dbReference>
<keyword evidence="11" id="KW-1185">Reference proteome</keyword>
<name>W7Y9V8_9BACT</name>
<dbReference type="SUPFAM" id="SSF47384">
    <property type="entry name" value="Homodimeric domain of signal transducing histidine kinase"/>
    <property type="match status" value="1"/>
</dbReference>
<dbReference type="Pfam" id="PF13426">
    <property type="entry name" value="PAS_9"/>
    <property type="match status" value="1"/>
</dbReference>
<dbReference type="InterPro" id="IPR001610">
    <property type="entry name" value="PAC"/>
</dbReference>
<dbReference type="PANTHER" id="PTHR43711">
    <property type="entry name" value="TWO-COMPONENT HISTIDINE KINASE"/>
    <property type="match status" value="1"/>
</dbReference>
<dbReference type="Pfam" id="PF02518">
    <property type="entry name" value="HATPase_c"/>
    <property type="match status" value="1"/>
</dbReference>
<dbReference type="GO" id="GO:0006355">
    <property type="term" value="P:regulation of DNA-templated transcription"/>
    <property type="evidence" value="ECO:0007669"/>
    <property type="project" value="InterPro"/>
</dbReference>
<evidence type="ECO:0000256" key="6">
    <source>
        <dbReference type="ARBA" id="ARBA00023012"/>
    </source>
</evidence>
<evidence type="ECO:0000313" key="11">
    <source>
        <dbReference type="Proteomes" id="UP000019402"/>
    </source>
</evidence>
<dbReference type="STRING" id="869213.GCA_000517085_00562"/>
<dbReference type="InterPro" id="IPR036890">
    <property type="entry name" value="HATPase_C_sf"/>
</dbReference>
<dbReference type="CDD" id="cd00082">
    <property type="entry name" value="HisKA"/>
    <property type="match status" value="1"/>
</dbReference>
<evidence type="ECO:0000256" key="4">
    <source>
        <dbReference type="ARBA" id="ARBA00022679"/>
    </source>
</evidence>
<dbReference type="EMBL" id="BAMD01000042">
    <property type="protein sequence ID" value="GAF04313.1"/>
    <property type="molecule type" value="Genomic_DNA"/>
</dbReference>
<evidence type="ECO:0000256" key="3">
    <source>
        <dbReference type="ARBA" id="ARBA00022553"/>
    </source>
</evidence>
<keyword evidence="4" id="KW-0808">Transferase</keyword>
<dbReference type="PROSITE" id="PS50109">
    <property type="entry name" value="HIS_KIN"/>
    <property type="match status" value="1"/>
</dbReference>
<dbReference type="Gene3D" id="3.30.450.20">
    <property type="entry name" value="PAS domain"/>
    <property type="match status" value="4"/>
</dbReference>
<dbReference type="EC" id="2.7.13.3" evidence="2"/>
<feature type="domain" description="PAC" evidence="9">
    <location>
        <begin position="327"/>
        <end position="379"/>
    </location>
</feature>